<feature type="domain" description="NodB homology" evidence="4">
    <location>
        <begin position="314"/>
        <end position="487"/>
    </location>
</feature>
<evidence type="ECO:0000259" key="4">
    <source>
        <dbReference type="PROSITE" id="PS51677"/>
    </source>
</evidence>
<evidence type="ECO:0000256" key="2">
    <source>
        <dbReference type="ARBA" id="ARBA00022801"/>
    </source>
</evidence>
<dbReference type="PANTHER" id="PTHR10587:SF133">
    <property type="entry name" value="CHITIN DEACETYLASE 1-RELATED"/>
    <property type="match status" value="1"/>
</dbReference>
<dbReference type="RefSeq" id="WP_261605573.1">
    <property type="nucleotide sequence ID" value="NZ_JAODOR010000002.1"/>
</dbReference>
<dbReference type="PANTHER" id="PTHR10587">
    <property type="entry name" value="GLYCOSYL TRANSFERASE-RELATED"/>
    <property type="match status" value="1"/>
</dbReference>
<accession>A0ABT2P972</accession>
<evidence type="ECO:0000313" key="5">
    <source>
        <dbReference type="EMBL" id="MCT9001014.1"/>
    </source>
</evidence>
<dbReference type="InterPro" id="IPR002509">
    <property type="entry name" value="NODB_dom"/>
</dbReference>
<keyword evidence="2" id="KW-0378">Hydrolase</keyword>
<reference evidence="5 6" key="1">
    <citation type="journal article" date="2024" name="Int. J. Syst. Evol. Microbiol.">
        <title>Microbacterium memoriense sp. nov., a member of the Actinomycetota from marine beach sediment of the north coast of Portugal.</title>
        <authorList>
            <person name="Santos J.D.N.D."/>
            <person name="Klimek D."/>
            <person name="Calusinska M."/>
            <person name="Lobo-da-Cunha A."/>
            <person name="Catita J."/>
            <person name="Goncalves H."/>
            <person name="Gonzalez I."/>
            <person name="Lage O.M."/>
        </authorList>
    </citation>
    <scope>NUCLEOTIDE SEQUENCE [LARGE SCALE GENOMIC DNA]</scope>
    <source>
        <strain evidence="5 6">PMIC_1C1B</strain>
    </source>
</reference>
<evidence type="ECO:0000256" key="1">
    <source>
        <dbReference type="ARBA" id="ARBA00022723"/>
    </source>
</evidence>
<keyword evidence="3" id="KW-0732">Signal</keyword>
<evidence type="ECO:0000313" key="6">
    <source>
        <dbReference type="Proteomes" id="UP001300496"/>
    </source>
</evidence>
<dbReference type="CDD" id="cd10917">
    <property type="entry name" value="CE4_NodB_like_6s_7s"/>
    <property type="match status" value="1"/>
</dbReference>
<dbReference type="PROSITE" id="PS51677">
    <property type="entry name" value="NODB"/>
    <property type="match status" value="1"/>
</dbReference>
<dbReference type="Gene3D" id="3.20.20.370">
    <property type="entry name" value="Glycoside hydrolase/deacetylase"/>
    <property type="match status" value="1"/>
</dbReference>
<dbReference type="EMBL" id="JAODOR010000002">
    <property type="protein sequence ID" value="MCT9001014.1"/>
    <property type="molecule type" value="Genomic_DNA"/>
</dbReference>
<dbReference type="InterPro" id="IPR050248">
    <property type="entry name" value="Polysacc_deacetylase_ArnD"/>
</dbReference>
<name>A0ABT2P972_9MICO</name>
<sequence>MTIAVCALVVASLTACAPELRASWTPAGWDVDGQIVAASVPGGPDVGDPASVDTLDMRLRNDDIGIDARWAALPGNPAINAVLEGLVRTAVSDRASVSGMGYRPEVFDAGAGLGERGCAPGATTTRATEVLGDRSGVVIVCEIALARGSVFAESIRTVTGVDGVVASDETTTIYTDLSTGMVVTGADLFTDPAALWTMTVDTLRRTFGSLSLAPVRAPDAEQLAHFAGVLEQASLQDGKISIPVPDSLHAPELDGLVRWQGRSRDEKRAVEFTTAVASSALTPMGLAVGDAVGAYAGPMSAGSGFERMPCDLVPCMAMTLDDGPSSLTPGFLDVLEAEQSAATFFMLGKNAQRHPETVARVAADGHQVGNHTWDHPYLTDLTDEQVRAQLGDTRALLQQLSGQSVGTFRPPGGFIDDHVLALAAQPAIMWSVDTRDWAGPSDEELLTFAIERPERSTIMLMHDIQNGSARVFGDVVAGLRDRGLSLVTIDQLFGGAVPVGIVRHGPLL</sequence>
<comment type="caution">
    <text evidence="5">The sequence shown here is derived from an EMBL/GenBank/DDBJ whole genome shotgun (WGS) entry which is preliminary data.</text>
</comment>
<evidence type="ECO:0000256" key="3">
    <source>
        <dbReference type="SAM" id="SignalP"/>
    </source>
</evidence>
<organism evidence="5 6">
    <name type="scientific">Microbacterium memoriense</name>
    <dbReference type="NCBI Taxonomy" id="2978350"/>
    <lineage>
        <taxon>Bacteria</taxon>
        <taxon>Bacillati</taxon>
        <taxon>Actinomycetota</taxon>
        <taxon>Actinomycetes</taxon>
        <taxon>Micrococcales</taxon>
        <taxon>Microbacteriaceae</taxon>
        <taxon>Microbacterium</taxon>
    </lineage>
</organism>
<dbReference type="SUPFAM" id="SSF88713">
    <property type="entry name" value="Glycoside hydrolase/deacetylase"/>
    <property type="match status" value="1"/>
</dbReference>
<feature type="signal peptide" evidence="3">
    <location>
        <begin position="1"/>
        <end position="17"/>
    </location>
</feature>
<keyword evidence="1" id="KW-0479">Metal-binding</keyword>
<protein>
    <submittedName>
        <fullName evidence="5">Polysaccharide deacetylase family protein</fullName>
    </submittedName>
</protein>
<dbReference type="InterPro" id="IPR011330">
    <property type="entry name" value="Glyco_hydro/deAcase_b/a-brl"/>
</dbReference>
<feature type="chain" id="PRO_5046467808" evidence="3">
    <location>
        <begin position="18"/>
        <end position="508"/>
    </location>
</feature>
<gene>
    <name evidence="5" type="ORF">N4R40_01360</name>
</gene>
<proteinExistence type="predicted"/>
<dbReference type="Proteomes" id="UP001300496">
    <property type="component" value="Unassembled WGS sequence"/>
</dbReference>
<dbReference type="Pfam" id="PF01522">
    <property type="entry name" value="Polysacc_deac_1"/>
    <property type="match status" value="1"/>
</dbReference>
<keyword evidence="6" id="KW-1185">Reference proteome</keyword>